<dbReference type="Proteomes" id="UP000696485">
    <property type="component" value="Unassembled WGS sequence"/>
</dbReference>
<dbReference type="InterPro" id="IPR026913">
    <property type="entry name" value="METTL24"/>
</dbReference>
<dbReference type="InterPro" id="IPR025714">
    <property type="entry name" value="Methyltranfer_dom"/>
</dbReference>
<reference evidence="3" key="1">
    <citation type="journal article" date="2020" name="Fungal Divers.">
        <title>Resolving the Mortierellaceae phylogeny through synthesis of multi-gene phylogenetics and phylogenomics.</title>
        <authorList>
            <person name="Vandepol N."/>
            <person name="Liber J."/>
            <person name="Desiro A."/>
            <person name="Na H."/>
            <person name="Kennedy M."/>
            <person name="Barry K."/>
            <person name="Grigoriev I.V."/>
            <person name="Miller A.N."/>
            <person name="O'Donnell K."/>
            <person name="Stajich J.E."/>
            <person name="Bonito G."/>
        </authorList>
    </citation>
    <scope>NUCLEOTIDE SEQUENCE</scope>
    <source>
        <strain evidence="3">NVP1</strain>
    </source>
</reference>
<dbReference type="PANTHER" id="PTHR32026">
    <property type="entry name" value="METHYLTRANSFERASE-LIKE PROTEIN 24"/>
    <property type="match status" value="1"/>
</dbReference>
<keyword evidence="1" id="KW-0472">Membrane</keyword>
<gene>
    <name evidence="3" type="ORF">BG006_009877</name>
</gene>
<accession>A0A9P5SDU3</accession>
<keyword evidence="1" id="KW-1133">Transmembrane helix</keyword>
<dbReference type="PANTHER" id="PTHR32026:SF10">
    <property type="entry name" value="METHYLTRANSFERASE-LIKE PROTEIN 24-RELATED"/>
    <property type="match status" value="1"/>
</dbReference>
<proteinExistence type="predicted"/>
<organism evidence="3 4">
    <name type="scientific">Podila minutissima</name>
    <dbReference type="NCBI Taxonomy" id="64525"/>
    <lineage>
        <taxon>Eukaryota</taxon>
        <taxon>Fungi</taxon>
        <taxon>Fungi incertae sedis</taxon>
        <taxon>Mucoromycota</taxon>
        <taxon>Mortierellomycotina</taxon>
        <taxon>Mortierellomycetes</taxon>
        <taxon>Mortierellales</taxon>
        <taxon>Mortierellaceae</taxon>
        <taxon>Podila</taxon>
    </lineage>
</organism>
<evidence type="ECO:0000259" key="2">
    <source>
        <dbReference type="Pfam" id="PF13383"/>
    </source>
</evidence>
<dbReference type="EMBL" id="JAAAUY010000742">
    <property type="protein sequence ID" value="KAF9326735.1"/>
    <property type="molecule type" value="Genomic_DNA"/>
</dbReference>
<feature type="transmembrane region" description="Helical" evidence="1">
    <location>
        <begin position="12"/>
        <end position="30"/>
    </location>
</feature>
<evidence type="ECO:0000313" key="3">
    <source>
        <dbReference type="EMBL" id="KAF9326735.1"/>
    </source>
</evidence>
<keyword evidence="1" id="KW-0812">Transmembrane</keyword>
<dbReference type="AlphaFoldDB" id="A0A9P5SDU3"/>
<sequence length="332" mass="38398">MAPIRSILASRAVITSLSLLCCLALFLYTIDIEPGFHKNTLNNDDHNVNNNEHNGNNNNLDVNSNLLMPSHELKGVDGDMVYHGRPKRSTRHILEQSEGFYKRILRQRKQWLAEQMFGTSFACPHDIQRVGPLSDGGKWICGMSLYTEEPRSKCVIYSFGVNFETRFEGEMLDRTDCEIWAYDASVTQMGPETRGRPGVLFKPYFVGDRDYVDNKGIQWRTLRSLMKENGHDWIDILKVDIEGSEYATFNSIMDDFDVLPFSQLQIELHVDTPHTTFGNFLTWWEKLEAKGLRPFWTEVNLHPAIKFATPWASEYCFINIRGEKNILLRDYE</sequence>
<evidence type="ECO:0000313" key="4">
    <source>
        <dbReference type="Proteomes" id="UP000696485"/>
    </source>
</evidence>
<dbReference type="Pfam" id="PF13383">
    <property type="entry name" value="Methyltransf_22"/>
    <property type="match status" value="1"/>
</dbReference>
<comment type="caution">
    <text evidence="3">The sequence shown here is derived from an EMBL/GenBank/DDBJ whole genome shotgun (WGS) entry which is preliminary data.</text>
</comment>
<keyword evidence="4" id="KW-1185">Reference proteome</keyword>
<feature type="domain" description="Methyltransferase" evidence="2">
    <location>
        <begin position="109"/>
        <end position="302"/>
    </location>
</feature>
<evidence type="ECO:0000256" key="1">
    <source>
        <dbReference type="SAM" id="Phobius"/>
    </source>
</evidence>
<name>A0A9P5SDU3_9FUNG</name>
<protein>
    <recommendedName>
        <fullName evidence="2">Methyltransferase domain-containing protein</fullName>
    </recommendedName>
</protein>